<dbReference type="InterPro" id="IPR002312">
    <property type="entry name" value="Asp/Asn-tRNA-synth_IIb"/>
</dbReference>
<protein>
    <recommendedName>
        <fullName evidence="7">Asparagine--tRNA ligase</fullName>
        <ecNumber evidence="7">6.1.1.22</ecNumber>
    </recommendedName>
    <alternativeName>
        <fullName evidence="7">Asparaginyl-tRNA synthetase</fullName>
        <shortName evidence="7">AsnRS</shortName>
    </alternativeName>
</protein>
<comment type="subcellular location">
    <subcellularLocation>
        <location evidence="7">Cytoplasm</location>
    </subcellularLocation>
</comment>
<dbReference type="InterPro" id="IPR045864">
    <property type="entry name" value="aa-tRNA-synth_II/BPL/LPL"/>
</dbReference>
<comment type="subunit">
    <text evidence="7">Homodimer.</text>
</comment>
<dbReference type="SUPFAM" id="SSF55681">
    <property type="entry name" value="Class II aaRS and biotin synthetases"/>
    <property type="match status" value="1"/>
</dbReference>
<dbReference type="EC" id="6.1.1.22" evidence="7"/>
<evidence type="ECO:0000313" key="10">
    <source>
        <dbReference type="EMBL" id="QDV32383.1"/>
    </source>
</evidence>
<dbReference type="GO" id="GO:0003676">
    <property type="term" value="F:nucleic acid binding"/>
    <property type="evidence" value="ECO:0007669"/>
    <property type="project" value="InterPro"/>
</dbReference>
<proteinExistence type="inferred from homology"/>
<feature type="domain" description="Aminoacyl-transfer RNA synthetases class-II family profile" evidence="9">
    <location>
        <begin position="163"/>
        <end position="483"/>
    </location>
</feature>
<comment type="similarity">
    <text evidence="1 7">Belongs to the class-II aminoacyl-tRNA synthetase family.</text>
</comment>
<dbReference type="PROSITE" id="PS50862">
    <property type="entry name" value="AA_TRNA_LIGASE_II"/>
    <property type="match status" value="1"/>
</dbReference>
<dbReference type="NCBIfam" id="NF003037">
    <property type="entry name" value="PRK03932.1"/>
    <property type="match status" value="1"/>
</dbReference>
<evidence type="ECO:0000313" key="11">
    <source>
        <dbReference type="Proteomes" id="UP000317835"/>
    </source>
</evidence>
<dbReference type="GO" id="GO:0004816">
    <property type="term" value="F:asparagine-tRNA ligase activity"/>
    <property type="evidence" value="ECO:0007669"/>
    <property type="project" value="UniProtKB-UniRule"/>
</dbReference>
<gene>
    <name evidence="7 10" type="primary">asnS</name>
    <name evidence="10" type="ORF">ElP_02150</name>
</gene>
<evidence type="ECO:0000256" key="2">
    <source>
        <dbReference type="ARBA" id="ARBA00022598"/>
    </source>
</evidence>
<dbReference type="PANTHER" id="PTHR22594:SF34">
    <property type="entry name" value="ASPARAGINE--TRNA LIGASE, MITOCHONDRIAL-RELATED"/>
    <property type="match status" value="1"/>
</dbReference>
<evidence type="ECO:0000259" key="9">
    <source>
        <dbReference type="PROSITE" id="PS50862"/>
    </source>
</evidence>
<keyword evidence="2 7" id="KW-0436">Ligase</keyword>
<dbReference type="Proteomes" id="UP000317835">
    <property type="component" value="Chromosome"/>
</dbReference>
<dbReference type="Pfam" id="PF00152">
    <property type="entry name" value="tRNA-synt_2"/>
    <property type="match status" value="1"/>
</dbReference>
<reference evidence="10 11" key="1">
    <citation type="submission" date="2019-02" db="EMBL/GenBank/DDBJ databases">
        <title>Deep-cultivation of Planctomycetes and their phenomic and genomic characterization uncovers novel biology.</title>
        <authorList>
            <person name="Wiegand S."/>
            <person name="Jogler M."/>
            <person name="Boedeker C."/>
            <person name="Pinto D."/>
            <person name="Vollmers J."/>
            <person name="Rivas-Marin E."/>
            <person name="Kohn T."/>
            <person name="Peeters S.H."/>
            <person name="Heuer A."/>
            <person name="Rast P."/>
            <person name="Oberbeckmann S."/>
            <person name="Bunk B."/>
            <person name="Jeske O."/>
            <person name="Meyerdierks A."/>
            <person name="Storesund J.E."/>
            <person name="Kallscheuer N."/>
            <person name="Luecker S."/>
            <person name="Lage O.M."/>
            <person name="Pohl T."/>
            <person name="Merkel B.J."/>
            <person name="Hornburger P."/>
            <person name="Mueller R.-W."/>
            <person name="Bruemmer F."/>
            <person name="Labrenz M."/>
            <person name="Spormann A.M."/>
            <person name="Op den Camp H."/>
            <person name="Overmann J."/>
            <person name="Amann R."/>
            <person name="Jetten M.S.M."/>
            <person name="Mascher T."/>
            <person name="Medema M.H."/>
            <person name="Devos D.P."/>
            <person name="Kaster A.-K."/>
            <person name="Ovreas L."/>
            <person name="Rohde M."/>
            <person name="Galperin M.Y."/>
            <person name="Jogler C."/>
        </authorList>
    </citation>
    <scope>NUCLEOTIDE SEQUENCE [LARGE SCALE GENOMIC DNA]</scope>
    <source>
        <strain evidence="10 11">ElP</strain>
    </source>
</reference>
<dbReference type="AlphaFoldDB" id="A0A518GUW5"/>
<dbReference type="SUPFAM" id="SSF50249">
    <property type="entry name" value="Nucleic acid-binding proteins"/>
    <property type="match status" value="1"/>
</dbReference>
<dbReference type="CDD" id="cd04318">
    <property type="entry name" value="EcAsnRS_like_N"/>
    <property type="match status" value="1"/>
</dbReference>
<dbReference type="CDD" id="cd00776">
    <property type="entry name" value="AsxRS_core"/>
    <property type="match status" value="1"/>
</dbReference>
<dbReference type="NCBIfam" id="TIGR00457">
    <property type="entry name" value="asnS"/>
    <property type="match status" value="1"/>
</dbReference>
<dbReference type="InterPro" id="IPR004364">
    <property type="entry name" value="Aa-tRNA-synt_II"/>
</dbReference>
<dbReference type="PRINTS" id="PR01042">
    <property type="entry name" value="TRNASYNTHASP"/>
</dbReference>
<dbReference type="GO" id="GO:0006421">
    <property type="term" value="P:asparaginyl-tRNA aminoacylation"/>
    <property type="evidence" value="ECO:0007669"/>
    <property type="project" value="UniProtKB-UniRule"/>
</dbReference>
<dbReference type="PANTHER" id="PTHR22594">
    <property type="entry name" value="ASPARTYL/LYSYL-TRNA SYNTHETASE"/>
    <property type="match status" value="1"/>
</dbReference>
<dbReference type="GO" id="GO:0005737">
    <property type="term" value="C:cytoplasm"/>
    <property type="evidence" value="ECO:0007669"/>
    <property type="project" value="UniProtKB-SubCell"/>
</dbReference>
<dbReference type="KEGG" id="tpla:ElP_02150"/>
<evidence type="ECO:0000256" key="7">
    <source>
        <dbReference type="HAMAP-Rule" id="MF_00534"/>
    </source>
</evidence>
<keyword evidence="5 7" id="KW-0648">Protein biosynthesis</keyword>
<dbReference type="HAMAP" id="MF_00534">
    <property type="entry name" value="Asn_tRNA_synth"/>
    <property type="match status" value="1"/>
</dbReference>
<organism evidence="10 11">
    <name type="scientific">Tautonia plasticadhaerens</name>
    <dbReference type="NCBI Taxonomy" id="2527974"/>
    <lineage>
        <taxon>Bacteria</taxon>
        <taxon>Pseudomonadati</taxon>
        <taxon>Planctomycetota</taxon>
        <taxon>Planctomycetia</taxon>
        <taxon>Isosphaerales</taxon>
        <taxon>Isosphaeraceae</taxon>
        <taxon>Tautonia</taxon>
    </lineage>
</organism>
<keyword evidence="3 7" id="KW-0547">Nucleotide-binding</keyword>
<dbReference type="Gene3D" id="3.30.930.10">
    <property type="entry name" value="Bira Bifunctional Protein, Domain 2"/>
    <property type="match status" value="1"/>
</dbReference>
<evidence type="ECO:0000256" key="1">
    <source>
        <dbReference type="ARBA" id="ARBA00008226"/>
    </source>
</evidence>
<dbReference type="Gene3D" id="2.40.50.140">
    <property type="entry name" value="Nucleic acid-binding proteins"/>
    <property type="match status" value="1"/>
</dbReference>
<evidence type="ECO:0000256" key="3">
    <source>
        <dbReference type="ARBA" id="ARBA00022741"/>
    </source>
</evidence>
<dbReference type="InterPro" id="IPR012340">
    <property type="entry name" value="NA-bd_OB-fold"/>
</dbReference>
<sequence length="493" mass="54896">MDSRSGPGDNGPFHPTRRHPTPFTMPTTSIRSLLAGDVPLGSTVTIEGWIRTRRDSKAGLSFLQVNDGSGFDPIQVVAEASLPNYQEQVAHLTTGCAVAVEGKLVPSQGKGQSVEVKAHRVEVVGRVDDPDTYPVSAKRHTFEYLRTVAHLRPRTNTFGAVARVRHALSMAVHSYFHDHGFFWIHTPIITASDAEGAGAMFRVSTLDLANPPRLEGGGIDSSADFFGRPSYLTVSGQLNVEAYCLALSKVYTFGPTFRAENSNTTRHLAEFWMIEPEIAFADLDDDADLAEDFLKSILRTLLDERGDDMAFFADRIDKDCVRRVESFVESSFERMDYGDAIKTLEAAIDRGKRFEFPVSWGADLQSEHERYLTEEHVGRPVVVMNYPKEIKAFYMRLNDDGRTVAAMDVLAPGIGEIIGGSQREERLDVLDARLDESSLDRDAYSWYRDLRRYGTVPHAGFGLGFERTIQYVTGMANIRDVIPFPRTPGNADF</sequence>
<keyword evidence="11" id="KW-1185">Reference proteome</keyword>
<dbReference type="Pfam" id="PF01336">
    <property type="entry name" value="tRNA_anti-codon"/>
    <property type="match status" value="1"/>
</dbReference>
<keyword evidence="4 7" id="KW-0067">ATP-binding</keyword>
<keyword evidence="6 7" id="KW-0030">Aminoacyl-tRNA synthetase</keyword>
<evidence type="ECO:0000256" key="6">
    <source>
        <dbReference type="ARBA" id="ARBA00023146"/>
    </source>
</evidence>
<feature type="region of interest" description="Disordered" evidence="8">
    <location>
        <begin position="1"/>
        <end position="25"/>
    </location>
</feature>
<dbReference type="InterPro" id="IPR004522">
    <property type="entry name" value="Asn-tRNA-ligase"/>
</dbReference>
<accession>A0A518GUW5</accession>
<dbReference type="FunFam" id="3.30.930.10:FF:000016">
    <property type="entry name" value="Asparagine--tRNA ligase"/>
    <property type="match status" value="1"/>
</dbReference>
<name>A0A518GUW5_9BACT</name>
<evidence type="ECO:0000256" key="4">
    <source>
        <dbReference type="ARBA" id="ARBA00022840"/>
    </source>
</evidence>
<dbReference type="EMBL" id="CP036426">
    <property type="protein sequence ID" value="QDV32383.1"/>
    <property type="molecule type" value="Genomic_DNA"/>
</dbReference>
<comment type="catalytic activity">
    <reaction evidence="7">
        <text>tRNA(Asn) + L-asparagine + ATP = L-asparaginyl-tRNA(Asn) + AMP + diphosphate + H(+)</text>
        <dbReference type="Rhea" id="RHEA:11180"/>
        <dbReference type="Rhea" id="RHEA-COMP:9659"/>
        <dbReference type="Rhea" id="RHEA-COMP:9674"/>
        <dbReference type="ChEBI" id="CHEBI:15378"/>
        <dbReference type="ChEBI" id="CHEBI:30616"/>
        <dbReference type="ChEBI" id="CHEBI:33019"/>
        <dbReference type="ChEBI" id="CHEBI:58048"/>
        <dbReference type="ChEBI" id="CHEBI:78442"/>
        <dbReference type="ChEBI" id="CHEBI:78515"/>
        <dbReference type="ChEBI" id="CHEBI:456215"/>
        <dbReference type="EC" id="6.1.1.22"/>
    </reaction>
</comment>
<dbReference type="InterPro" id="IPR004365">
    <property type="entry name" value="NA-bd_OB_tRNA"/>
</dbReference>
<dbReference type="GO" id="GO:0005524">
    <property type="term" value="F:ATP binding"/>
    <property type="evidence" value="ECO:0007669"/>
    <property type="project" value="UniProtKB-UniRule"/>
</dbReference>
<dbReference type="InterPro" id="IPR006195">
    <property type="entry name" value="aa-tRNA-synth_II"/>
</dbReference>
<evidence type="ECO:0000256" key="5">
    <source>
        <dbReference type="ARBA" id="ARBA00022917"/>
    </source>
</evidence>
<evidence type="ECO:0000256" key="8">
    <source>
        <dbReference type="SAM" id="MobiDB-lite"/>
    </source>
</evidence>
<keyword evidence="7" id="KW-0963">Cytoplasm</keyword>